<dbReference type="OrthoDB" id="9061203at2"/>
<evidence type="ECO:0000256" key="1">
    <source>
        <dbReference type="SAM" id="Phobius"/>
    </source>
</evidence>
<keyword evidence="1" id="KW-0472">Membrane</keyword>
<dbReference type="Pfam" id="PF14897">
    <property type="entry name" value="EpsG"/>
    <property type="match status" value="1"/>
</dbReference>
<protein>
    <submittedName>
        <fullName evidence="2">EpsG family protein</fullName>
    </submittedName>
</protein>
<feature type="transmembrane region" description="Helical" evidence="1">
    <location>
        <begin position="88"/>
        <end position="105"/>
    </location>
</feature>
<feature type="transmembrane region" description="Helical" evidence="1">
    <location>
        <begin position="219"/>
        <end position="241"/>
    </location>
</feature>
<dbReference type="RefSeq" id="WP_092002421.1">
    <property type="nucleotide sequence ID" value="NZ_FMYQ01000026.1"/>
</dbReference>
<accession>A0A1G6XW60</accession>
<dbReference type="STRING" id="416944.SAMN05421548_12653"/>
<evidence type="ECO:0000313" key="3">
    <source>
        <dbReference type="Proteomes" id="UP000198908"/>
    </source>
</evidence>
<organism evidence="2 3">
    <name type="scientific">Paraburkholderia lycopersici</name>
    <dbReference type="NCBI Taxonomy" id="416944"/>
    <lineage>
        <taxon>Bacteria</taxon>
        <taxon>Pseudomonadati</taxon>
        <taxon>Pseudomonadota</taxon>
        <taxon>Betaproteobacteria</taxon>
        <taxon>Burkholderiales</taxon>
        <taxon>Burkholderiaceae</taxon>
        <taxon>Paraburkholderia</taxon>
    </lineage>
</organism>
<keyword evidence="3" id="KW-1185">Reference proteome</keyword>
<dbReference type="InterPro" id="IPR049458">
    <property type="entry name" value="EpsG-like"/>
</dbReference>
<sequence length="346" mass="38168">MAYYLFPLLVFYLGVALCISYGGTNSVVIAIASIPMVALVVLRGHCGTDTAAYYDAFRALGEGGSYGGEPFFNGYALLLWTIYPDPRFVVNGISLTTCLLLLWAISKDRYGAWFGGLVLVPAMFYELTMNVMRFGLAASIFLIATRVPPEQRPVRYAVFALIATGTHFSSILLFLIFLAATRPGKKLVIIGLFFLATVASFLLPAYLGEKANLYGEMSAPNASSGLLFLILQGLLLAVMVLNRRDFNIPTAGWWVFGILCALFYLLTQITYAGMRFQLLLFVLMVSVMWRQFAPRHGRVSARLLGWLFLIGLIALAGRAHNMSGETGRTESPFLPYRVAPALEQME</sequence>
<name>A0A1G6XW60_9BURK</name>
<keyword evidence="1" id="KW-0812">Transmembrane</keyword>
<evidence type="ECO:0000313" key="2">
    <source>
        <dbReference type="EMBL" id="SDD82474.1"/>
    </source>
</evidence>
<reference evidence="3" key="1">
    <citation type="submission" date="2016-09" db="EMBL/GenBank/DDBJ databases">
        <authorList>
            <person name="Varghese N."/>
            <person name="Submissions S."/>
        </authorList>
    </citation>
    <scope>NUCLEOTIDE SEQUENCE [LARGE SCALE GENOMIC DNA]</scope>
    <source>
        <strain evidence="3">TNe-862</strain>
    </source>
</reference>
<feature type="transmembrane region" description="Helical" evidence="1">
    <location>
        <begin position="117"/>
        <end position="144"/>
    </location>
</feature>
<dbReference type="Proteomes" id="UP000198908">
    <property type="component" value="Unassembled WGS sequence"/>
</dbReference>
<dbReference type="AlphaFoldDB" id="A0A1G6XW60"/>
<proteinExistence type="predicted"/>
<dbReference type="EMBL" id="FMYQ01000026">
    <property type="protein sequence ID" value="SDD82474.1"/>
    <property type="molecule type" value="Genomic_DNA"/>
</dbReference>
<feature type="transmembrane region" description="Helical" evidence="1">
    <location>
        <begin position="156"/>
        <end position="180"/>
    </location>
</feature>
<feature type="transmembrane region" description="Helical" evidence="1">
    <location>
        <begin position="272"/>
        <end position="289"/>
    </location>
</feature>
<keyword evidence="1" id="KW-1133">Transmembrane helix</keyword>
<feature type="transmembrane region" description="Helical" evidence="1">
    <location>
        <begin position="248"/>
        <end position="266"/>
    </location>
</feature>
<gene>
    <name evidence="2" type="ORF">SAMN05421548_12653</name>
</gene>
<feature type="transmembrane region" description="Helical" evidence="1">
    <location>
        <begin position="301"/>
        <end position="319"/>
    </location>
</feature>
<feature type="transmembrane region" description="Helical" evidence="1">
    <location>
        <begin position="187"/>
        <end position="207"/>
    </location>
</feature>